<gene>
    <name evidence="4" type="ORF">SAMN05216266_104319</name>
</gene>
<feature type="chain" id="PRO_5017343482" evidence="2">
    <location>
        <begin position="22"/>
        <end position="581"/>
    </location>
</feature>
<proteinExistence type="predicted"/>
<feature type="signal peptide" evidence="2">
    <location>
        <begin position="1"/>
        <end position="21"/>
    </location>
</feature>
<keyword evidence="2" id="KW-0732">Signal</keyword>
<dbReference type="AlphaFoldDB" id="A0A1I0YA30"/>
<evidence type="ECO:0000256" key="1">
    <source>
        <dbReference type="ARBA" id="ARBA00022801"/>
    </source>
</evidence>
<dbReference type="InterPro" id="IPR050789">
    <property type="entry name" value="Diverse_Enzym_Activities"/>
</dbReference>
<reference evidence="5" key="1">
    <citation type="submission" date="2016-10" db="EMBL/GenBank/DDBJ databases">
        <authorList>
            <person name="Varghese N."/>
            <person name="Submissions S."/>
        </authorList>
    </citation>
    <scope>NUCLEOTIDE SEQUENCE [LARGE SCALE GENOMIC DNA]</scope>
    <source>
        <strain evidence="5">CGMCC 4.3568</strain>
    </source>
</reference>
<evidence type="ECO:0000259" key="3">
    <source>
        <dbReference type="Pfam" id="PF00144"/>
    </source>
</evidence>
<keyword evidence="1" id="KW-0378">Hydrolase</keyword>
<dbReference type="Gene3D" id="3.40.710.10">
    <property type="entry name" value="DD-peptidase/beta-lactamase superfamily"/>
    <property type="match status" value="1"/>
</dbReference>
<accession>A0A1I0YA30</accession>
<dbReference type="InterPro" id="IPR001466">
    <property type="entry name" value="Beta-lactam-related"/>
</dbReference>
<dbReference type="Pfam" id="PF20773">
    <property type="entry name" value="InhA-like_MAM"/>
    <property type="match status" value="1"/>
</dbReference>
<dbReference type="GO" id="GO:0016787">
    <property type="term" value="F:hydrolase activity"/>
    <property type="evidence" value="ECO:0007669"/>
    <property type="project" value="UniProtKB-KW"/>
</dbReference>
<organism evidence="4 5">
    <name type="scientific">Amycolatopsis marina</name>
    <dbReference type="NCBI Taxonomy" id="490629"/>
    <lineage>
        <taxon>Bacteria</taxon>
        <taxon>Bacillati</taxon>
        <taxon>Actinomycetota</taxon>
        <taxon>Actinomycetes</taxon>
        <taxon>Pseudonocardiales</taxon>
        <taxon>Pseudonocardiaceae</taxon>
        <taxon>Amycolatopsis</taxon>
    </lineage>
</organism>
<dbReference type="PANTHER" id="PTHR43283">
    <property type="entry name" value="BETA-LACTAMASE-RELATED"/>
    <property type="match status" value="1"/>
</dbReference>
<dbReference type="InterPro" id="IPR012338">
    <property type="entry name" value="Beta-lactam/transpept-like"/>
</dbReference>
<evidence type="ECO:0000256" key="2">
    <source>
        <dbReference type="SAM" id="SignalP"/>
    </source>
</evidence>
<sequence length="581" mass="62164">MRTKALALFSIAALTMAGAGADAMATTEEGSGTGGRFDRPQHGFAPANTVLRPASPEEAGLDPAPILAAEQQLTEWTMPDPASGHPLFAGAVGLHVHDGKVVERFSTGSAVRYSDGSGTELPPAEQVPMRDDTIFDLASISKLFTSIAVMQLVERAEVYVDAPVARYLPEFGVHGKSGITVEQLLTHTSGLEPFLPLWRDWPDRAARIAAVMNVAPVTEPGSTYRYSDLNLITLGVLVERITGQPLDTVVAERITEPLGMSDTGYNPPANKLDRIAATEFQSTPDRGMVRGQVHDENAWSLGGVAGHAGVFSTAGDLAVLGQAILGGGSYAGKRILRPHTVRSMLTDYNQEFPGDAHGLGFELDQIWYMGALTSPRTAGHTGYTGTSLVIDPGSRSVAVLLTNRVHPSRNWGSVNPARQAWATALARAMRVRPARGREAWFSAIGDQDSATLSTRTLTSRGPVSVSFKAFVDSETTDPLALEISTGDGEWQAVPVRATGPGAPSGDVDALSGTGHRQWWTVRAQLPQMAEFSLRWHYRTDTRYTGRGVYVDAVRVADRHGTLVDGERDPGSLVAHGWSPES</sequence>
<dbReference type="Proteomes" id="UP000243799">
    <property type="component" value="Unassembled WGS sequence"/>
</dbReference>
<dbReference type="PANTHER" id="PTHR43283:SF11">
    <property type="entry name" value="BETA-LACTAMASE-RELATED DOMAIN-CONTAINING PROTEIN"/>
    <property type="match status" value="1"/>
</dbReference>
<dbReference type="RefSeq" id="WP_091672072.1">
    <property type="nucleotide sequence ID" value="NZ_FOKG01000004.1"/>
</dbReference>
<evidence type="ECO:0000313" key="4">
    <source>
        <dbReference type="EMBL" id="SFB09616.1"/>
    </source>
</evidence>
<evidence type="ECO:0000313" key="5">
    <source>
        <dbReference type="Proteomes" id="UP000243799"/>
    </source>
</evidence>
<feature type="domain" description="Beta-lactamase-related" evidence="3">
    <location>
        <begin position="95"/>
        <end position="412"/>
    </location>
</feature>
<name>A0A1I0YA30_9PSEU</name>
<dbReference type="Pfam" id="PF00144">
    <property type="entry name" value="Beta-lactamase"/>
    <property type="match status" value="1"/>
</dbReference>
<dbReference type="EMBL" id="FOKG01000004">
    <property type="protein sequence ID" value="SFB09616.1"/>
    <property type="molecule type" value="Genomic_DNA"/>
</dbReference>
<protein>
    <submittedName>
        <fullName evidence="4">CubicO group peptidase, beta-lactamase class C family</fullName>
    </submittedName>
</protein>
<dbReference type="SUPFAM" id="SSF56601">
    <property type="entry name" value="beta-lactamase/transpeptidase-like"/>
    <property type="match status" value="1"/>
</dbReference>
<keyword evidence="5" id="KW-1185">Reference proteome</keyword>
<dbReference type="OrthoDB" id="9809635at2"/>
<dbReference type="STRING" id="490629.SAMN05216266_104319"/>